<reference evidence="2 3" key="1">
    <citation type="submission" date="2020-08" db="EMBL/GenBank/DDBJ databases">
        <title>Genomic Encyclopedia of Type Strains, Phase IV (KMG-IV): sequencing the most valuable type-strain genomes for metagenomic binning, comparative biology and taxonomic classification.</title>
        <authorList>
            <person name="Goeker M."/>
        </authorList>
    </citation>
    <scope>NUCLEOTIDE SEQUENCE [LARGE SCALE GENOMIC DNA]</scope>
    <source>
        <strain evidence="2 3">DSM 105481</strain>
    </source>
</reference>
<dbReference type="EMBL" id="JACJHX010000002">
    <property type="protein sequence ID" value="MBA9025555.1"/>
    <property type="molecule type" value="Genomic_DNA"/>
</dbReference>
<comment type="caution">
    <text evidence="2">The sequence shown here is derived from an EMBL/GenBank/DDBJ whole genome shotgun (WGS) entry which is preliminary data.</text>
</comment>
<dbReference type="RefSeq" id="WP_182501641.1">
    <property type="nucleotide sequence ID" value="NZ_JACJHX010000002.1"/>
</dbReference>
<accession>A0ABR6CKK1</accession>
<dbReference type="Proteomes" id="UP000626697">
    <property type="component" value="Unassembled WGS sequence"/>
</dbReference>
<keyword evidence="1" id="KW-0812">Transmembrane</keyword>
<feature type="transmembrane region" description="Helical" evidence="1">
    <location>
        <begin position="76"/>
        <end position="93"/>
    </location>
</feature>
<keyword evidence="1" id="KW-0472">Membrane</keyword>
<feature type="transmembrane region" description="Helical" evidence="1">
    <location>
        <begin position="46"/>
        <end position="64"/>
    </location>
</feature>
<evidence type="ECO:0000313" key="2">
    <source>
        <dbReference type="EMBL" id="MBA9025555.1"/>
    </source>
</evidence>
<feature type="transmembrane region" description="Helical" evidence="1">
    <location>
        <begin position="7"/>
        <end position="26"/>
    </location>
</feature>
<organism evidence="2 3">
    <name type="scientific">Peribacillus huizhouensis</name>
    <dbReference type="NCBI Taxonomy" id="1501239"/>
    <lineage>
        <taxon>Bacteria</taxon>
        <taxon>Bacillati</taxon>
        <taxon>Bacillota</taxon>
        <taxon>Bacilli</taxon>
        <taxon>Bacillales</taxon>
        <taxon>Bacillaceae</taxon>
        <taxon>Peribacillus</taxon>
    </lineage>
</organism>
<evidence type="ECO:0000313" key="3">
    <source>
        <dbReference type="Proteomes" id="UP000626697"/>
    </source>
</evidence>
<feature type="transmembrane region" description="Helical" evidence="1">
    <location>
        <begin position="113"/>
        <end position="134"/>
    </location>
</feature>
<evidence type="ECO:0000256" key="1">
    <source>
        <dbReference type="SAM" id="Phobius"/>
    </source>
</evidence>
<sequence>MLPKWSIWVLKLFWVVGLLGLLFMGFHFEQSLQQKASETYHILPLFWFYSIAPFLLGAYISLLFIQKWLFKMNKPLILCVSVPCLIISFYSPIVTTFFPNATFLPNVFWTFELSFFGITPMVAGLTLIVGLFGVTQPSKN</sequence>
<proteinExistence type="predicted"/>
<protein>
    <submittedName>
        <fullName evidence="2">CHASE2 domain-containing sensor protein</fullName>
    </submittedName>
</protein>
<keyword evidence="1" id="KW-1133">Transmembrane helix</keyword>
<gene>
    <name evidence="2" type="ORF">HNP81_000838</name>
</gene>
<name>A0ABR6CKK1_9BACI</name>
<keyword evidence="3" id="KW-1185">Reference proteome</keyword>